<dbReference type="STRING" id="1576369.SAMN05421753_12414"/>
<comment type="function">
    <text evidence="6">Part of an energy-coupled inorganic carbon pump.</text>
</comment>
<keyword evidence="3 6" id="KW-0479">Metal-binding</keyword>
<sequence length="829" mass="91776">MSETLTITPATAKAETTLLELLTEIEDTVPPLWPLADYVAVNPFVGLTGQTFLEARQLLSQVRDCDLLMPREHFQSQWHQGHITLADVRDAPARCIAEHPEYFAGLELHEVLEWLNQPTDDHQSTEPRFRTVSETVDLRQHTTWTSHIINDISRHCSAHFDEGQAPWANPWKGESLYEGWRNASRLGRRMDMLGLTGFRSFAARLPARPQAAILQMLNTLEIPQSCWKLFLLCELFSIAGWASFVKYRVREDAAAGIGNDDLIGLLAMRLAYDIAIAQAPGIPWPLPLWPADILIADGEAVPPTPAAEVLNRYVMQVAGELAYQRQVCRKLTLRPATATNSRRKTLQMVFCIDVRSEVFRRHLESVSDGVETFGFAGFFGMPVEYVPLGETAGTAQCPVLLQPSFCVHEAVLGDDAHAQSRVCRDRRAVRQGRKLWKSFQTSAASCFSFVEAIGLTYFAKLLADSLRLTRPVAAADHDGLQGDSRGNLGPDLHAPENTGLSPERQVELAEGTLRNLGLTTGFARVVALCGHAADVVNNPLKASLDCGACGGHSGAPNARIAAALLNDPQVRAGLSRRGIEIPADTWFAAALHNTTTDEIVFCDPQMIPASHADDFAQINSWLQAAGKLTRVERSHRFANGRPEDLLRRSRDWSEVRPEWGLAGNAAFIIAPRTRTLGLDFGGRTFLHSYDHQRDPELKVLELIMTAPLVVTNWINLQYYASTVDPLAFGSGSKVIHNVVGQIGVFQGNGGDLMTGLPWQSVHDGKQFQHEPLRLLVAIEAPRAAAEKIILRHQLVRDLVSNGWLSLIVMEGDRFYRWSSNAAWEHEVVA</sequence>
<dbReference type="GO" id="GO:0008270">
    <property type="term" value="F:zinc ion binding"/>
    <property type="evidence" value="ECO:0007669"/>
    <property type="project" value="UniProtKB-UniRule"/>
</dbReference>
<feature type="binding site" evidence="6">
    <location>
        <position position="546"/>
    </location>
    <ligand>
        <name>Zn(2+)</name>
        <dbReference type="ChEBI" id="CHEBI:29105"/>
    </ligand>
</feature>
<protein>
    <recommendedName>
        <fullName evidence="6">Probable inorganic carbon transporter subunit DabA</fullName>
    </recommendedName>
</protein>
<dbReference type="GO" id="GO:0005886">
    <property type="term" value="C:plasma membrane"/>
    <property type="evidence" value="ECO:0007669"/>
    <property type="project" value="UniProtKB-SubCell"/>
</dbReference>
<dbReference type="PANTHER" id="PTHR38344">
    <property type="entry name" value="UPF0753 PROTEIN AQ_863"/>
    <property type="match status" value="1"/>
</dbReference>
<comment type="subcellular location">
    <subcellularLocation>
        <location evidence="6">Cell membrane</location>
        <topology evidence="6">Peripheral membrane protein</topology>
    </subcellularLocation>
</comment>
<dbReference type="EMBL" id="FOQD01000024">
    <property type="protein sequence ID" value="SFJ57452.1"/>
    <property type="molecule type" value="Genomic_DNA"/>
</dbReference>
<dbReference type="HAMAP" id="MF_01871">
    <property type="entry name" value="DabA"/>
    <property type="match status" value="1"/>
</dbReference>
<feature type="binding site" evidence="6">
    <location>
        <position position="351"/>
    </location>
    <ligand>
        <name>Zn(2+)</name>
        <dbReference type="ChEBI" id="CHEBI:29105"/>
    </ligand>
</feature>
<evidence type="ECO:0000313" key="8">
    <source>
        <dbReference type="EMBL" id="SFJ57452.1"/>
    </source>
</evidence>
<comment type="subunit">
    <text evidence="6">Forms a complex with DabB.</text>
</comment>
<dbReference type="PANTHER" id="PTHR38344:SF1">
    <property type="entry name" value="INORGANIC CARBON TRANSPORTER SUBUNIT DABA-RELATED"/>
    <property type="match status" value="1"/>
</dbReference>
<feature type="region of interest" description="Disordered" evidence="7">
    <location>
        <begin position="477"/>
        <end position="501"/>
    </location>
</feature>
<feature type="binding site" evidence="6">
    <location>
        <position position="353"/>
    </location>
    <ligand>
        <name>Zn(2+)</name>
        <dbReference type="ChEBI" id="CHEBI:29105"/>
    </ligand>
</feature>
<evidence type="ECO:0000256" key="2">
    <source>
        <dbReference type="ARBA" id="ARBA00022475"/>
    </source>
</evidence>
<accession>A0A1I3SH97</accession>
<evidence type="ECO:0000256" key="5">
    <source>
        <dbReference type="ARBA" id="ARBA00023136"/>
    </source>
</evidence>
<organism evidence="8 9">
    <name type="scientific">Planctomicrobium piriforme</name>
    <dbReference type="NCBI Taxonomy" id="1576369"/>
    <lineage>
        <taxon>Bacteria</taxon>
        <taxon>Pseudomonadati</taxon>
        <taxon>Planctomycetota</taxon>
        <taxon>Planctomycetia</taxon>
        <taxon>Planctomycetales</taxon>
        <taxon>Planctomycetaceae</taxon>
        <taxon>Planctomicrobium</taxon>
    </lineage>
</organism>
<evidence type="ECO:0000313" key="9">
    <source>
        <dbReference type="Proteomes" id="UP000199518"/>
    </source>
</evidence>
<dbReference type="RefSeq" id="WP_092056641.1">
    <property type="nucleotide sequence ID" value="NZ_FOQD01000024.1"/>
</dbReference>
<keyword evidence="4 6" id="KW-0862">Zinc</keyword>
<keyword evidence="5 6" id="KW-0472">Membrane</keyword>
<reference evidence="9" key="1">
    <citation type="submission" date="2016-10" db="EMBL/GenBank/DDBJ databases">
        <authorList>
            <person name="Varghese N."/>
            <person name="Submissions S."/>
        </authorList>
    </citation>
    <scope>NUCLEOTIDE SEQUENCE [LARGE SCALE GENOMIC DNA]</scope>
    <source>
        <strain evidence="9">DSM 26348</strain>
    </source>
</reference>
<keyword evidence="1 6" id="KW-0813">Transport</keyword>
<keyword evidence="2 6" id="KW-1003">Cell membrane</keyword>
<evidence type="ECO:0000256" key="4">
    <source>
        <dbReference type="ARBA" id="ARBA00022833"/>
    </source>
</evidence>
<dbReference type="OrthoDB" id="9805101at2"/>
<evidence type="ECO:0000256" key="3">
    <source>
        <dbReference type="ARBA" id="ARBA00022723"/>
    </source>
</evidence>
<proteinExistence type="inferred from homology"/>
<gene>
    <name evidence="6" type="primary">dabA</name>
    <name evidence="8" type="ORF">SAMN05421753_12414</name>
</gene>
<name>A0A1I3SH97_9PLAN</name>
<dbReference type="Proteomes" id="UP000199518">
    <property type="component" value="Unassembled WGS sequence"/>
</dbReference>
<evidence type="ECO:0000256" key="1">
    <source>
        <dbReference type="ARBA" id="ARBA00022448"/>
    </source>
</evidence>
<dbReference type="InterPro" id="IPR018752">
    <property type="entry name" value="DabA"/>
</dbReference>
<comment type="cofactor">
    <cofactor evidence="6">
        <name>Zn(2+)</name>
        <dbReference type="ChEBI" id="CHEBI:29105"/>
    </cofactor>
</comment>
<keyword evidence="9" id="KW-1185">Reference proteome</keyword>
<feature type="binding site" evidence="6">
    <location>
        <position position="531"/>
    </location>
    <ligand>
        <name>Zn(2+)</name>
        <dbReference type="ChEBI" id="CHEBI:29105"/>
    </ligand>
</feature>
<evidence type="ECO:0000256" key="7">
    <source>
        <dbReference type="SAM" id="MobiDB-lite"/>
    </source>
</evidence>
<comment type="similarity">
    <text evidence="6">Belongs to the inorganic carbon transporter (TC 9.A.2) DabA family.</text>
</comment>
<evidence type="ECO:0000256" key="6">
    <source>
        <dbReference type="HAMAP-Rule" id="MF_01871"/>
    </source>
</evidence>
<dbReference type="Pfam" id="PF10070">
    <property type="entry name" value="DabA"/>
    <property type="match status" value="1"/>
</dbReference>
<dbReference type="AlphaFoldDB" id="A0A1I3SH97"/>